<proteinExistence type="predicted"/>
<name>A0A3D8SE45_9EURO</name>
<keyword evidence="2" id="KW-1185">Reference proteome</keyword>
<dbReference type="EMBL" id="PVWQ01000004">
    <property type="protein sequence ID" value="RDW84028.1"/>
    <property type="molecule type" value="Genomic_DNA"/>
</dbReference>
<gene>
    <name evidence="1" type="ORF">DSM5745_04354</name>
</gene>
<organism evidence="1 2">
    <name type="scientific">Aspergillus mulundensis</name>
    <dbReference type="NCBI Taxonomy" id="1810919"/>
    <lineage>
        <taxon>Eukaryota</taxon>
        <taxon>Fungi</taxon>
        <taxon>Dikarya</taxon>
        <taxon>Ascomycota</taxon>
        <taxon>Pezizomycotina</taxon>
        <taxon>Eurotiomycetes</taxon>
        <taxon>Eurotiomycetidae</taxon>
        <taxon>Eurotiales</taxon>
        <taxon>Aspergillaceae</taxon>
        <taxon>Aspergillus</taxon>
        <taxon>Aspergillus subgen. Nidulantes</taxon>
    </lineage>
</organism>
<dbReference type="STRING" id="1810919.A0A3D8SE45"/>
<accession>A0A3D8SE45</accession>
<dbReference type="Proteomes" id="UP000256690">
    <property type="component" value="Unassembled WGS sequence"/>
</dbReference>
<comment type="caution">
    <text evidence="1">The sequence shown here is derived from an EMBL/GenBank/DDBJ whole genome shotgun (WGS) entry which is preliminary data.</text>
</comment>
<evidence type="ECO:0000313" key="1">
    <source>
        <dbReference type="EMBL" id="RDW84028.1"/>
    </source>
</evidence>
<dbReference type="GeneID" id="38114724"/>
<dbReference type="RefSeq" id="XP_026605366.1">
    <property type="nucleotide sequence ID" value="XM_026746370.1"/>
</dbReference>
<protein>
    <submittedName>
        <fullName evidence="1">Uncharacterized protein</fullName>
    </submittedName>
</protein>
<sequence>MIPDALQPAALLAQPQALASHLRTLLDADQSLENLTLINTCILDQVHTEAIPPFVYKIWLQLTCQYTWQFTVSALRDPSHSVRAAAIYVARRRLFRGSVWKERGWDLLGGAQGIKDILDDLPLAEVKWLVKVIFGRCGAGGPSDWDRESVSVCVEEFLALVENTDRWTSRSLMPHVSFLYAYCRAEKVDQLLRSQSPLSSAILGYLPRFHMPLLRRIAIGAVAMPENVRRDILERCRRSLLSSKEAYEPIYYQDQPSAISGFPGLVFGMDLVIAMEKEPEQYSRYEYGQWVKAILQQVIRKLLPFELVLAIFNRALPTLQPPARAQFRKSSRWLSWDFYKDVVQFWSIARFGQAKDAYGDVIATFIKRRRTKPLSVHLGPLEKCLIQHLLQKKDDRLDVHQRSRDTFFRTIGQLVSYVDLKGRLEFLHLLCRHSPSLGFDLTAWPPSQREQELVPVWDFKFLKYSLRPEHSKLLFSRSLHIHRCEDFLPAGEPRSGIPSWEEQCFFWAEWESSEPEETGFRVTRKALDDMKLKSMRGRQPHERLQWAKSVVKLADTAGNLDFFAEILEWSKRYIRDALVFRDLLGVITTSCCGHMLSCRTALKGETTSVLELKSCLLREAQIGHKILEDLLQTCLLLLREPWAQSSMAKMTAGIKGMLSSVVGNRMNAVRKWSQPCDERASIPETEAVEILLEPLLPILLRYEREGNTKGQTSVKWTGPSGLLVLSSCLPDDPNPGELSFVDRLAKARDEVWQQLRAETDPSVLDLGLGWPRGLAIQHLVSSPDWLGHVMRRPHHAPFLSSRANEVLYSTIGIIMVEVSKSKDRAGEFVDDLKFIIRALLTNDDKEAKRRDILGVWEYYSKLLHPHPAYLELFRDWLVDRIPYWEVETTNIIRPPILPVRPRVSPVPAGSGPENTQWNPCESDYLVSETASGDQQQMSDKIPCTMLNCRMVGEIPSDALFVRRSKPQAIPEPLSIWSPNLCLPPRDNRDSRCVQEPILLAALLFLDTHCKSPGILGRKFPDVDYPRYPPVYLTDEFIAFHTKSTPYETLVPPIEVLRRSARRVPPRLLRDLIWSFLDTLKAEPNAPMYSTVLFRTFDLIETLLVTDKPQLAVDVVLRVWTDFPHESSFHRRVSLAKLGRTLTRNQARDMMWRLTEYVCDALKQAQHSQGPQQKTEGNNRPFVKVTTAKMLAQALAEANFLAQCDQMAMLQRLFDSARHIDIRREAVAALLELVSNSDSPEPYKVFASIASSVAGPNEREMSTEAEWEAAEKEGPLPYVGPVSERPILDLVVSTAAHKIPEDMRVGYVQSVLLPLLKESTRQHTRWMAAMSSRLGPGLPLGDRDLVDHRIGPFAPDLPDEILQKWANYLPCSYLWQYHRPWALPRLQHESLVLIDKALAVTTDVALKEINVQDHWQAFLNHFRSRPSLHRLDFLLARFADKGSKAPQGLQTSLILEEFIVRAEAIARHPLKWSKSRKEYIVCPDYTLVPLRLLRKSRVDCVNALANHHDKVAVFDRISDAMKRVVEICEAVRKEARPVNGYPVTLPPSFEYDILQLPSPIFYPTPPAYEANPPSAAEAFTEHLIDFIIWPWSSDPIFLLKLNDCLEPVLREIPAADLKKCILRLGMAGAASSEGRKWDDKGAVSSVMVKLARSLLGRLFSGSGSGSNSTRMDSEILAMIEGWKRSDLEFVRQVAWEWEWPSK</sequence>
<reference evidence="1 2" key="1">
    <citation type="journal article" date="2018" name="IMA Fungus">
        <title>IMA Genome-F 9: Draft genome sequence of Annulohypoxylon stygium, Aspergillus mulundensis, Berkeleyomyces basicola (syn. Thielaviopsis basicola), Ceratocystis smalleyi, two Cercospora beticola strains, Coleophoma cylindrospora, Fusarium fracticaudum, Phialophora cf. hyalina, and Morchella septimelata.</title>
        <authorList>
            <person name="Wingfield B.D."/>
            <person name="Bills G.F."/>
            <person name="Dong Y."/>
            <person name="Huang W."/>
            <person name="Nel W.J."/>
            <person name="Swalarsk-Parry B.S."/>
            <person name="Vaghefi N."/>
            <person name="Wilken P.M."/>
            <person name="An Z."/>
            <person name="de Beer Z.W."/>
            <person name="De Vos L."/>
            <person name="Chen L."/>
            <person name="Duong T.A."/>
            <person name="Gao Y."/>
            <person name="Hammerbacher A."/>
            <person name="Kikkert J.R."/>
            <person name="Li Y."/>
            <person name="Li H."/>
            <person name="Li K."/>
            <person name="Li Q."/>
            <person name="Liu X."/>
            <person name="Ma X."/>
            <person name="Naidoo K."/>
            <person name="Pethybridge S.J."/>
            <person name="Sun J."/>
            <person name="Steenkamp E.T."/>
            <person name="van der Nest M.A."/>
            <person name="van Wyk S."/>
            <person name="Wingfield M.J."/>
            <person name="Xiong C."/>
            <person name="Yue Q."/>
            <person name="Zhang X."/>
        </authorList>
    </citation>
    <scope>NUCLEOTIDE SEQUENCE [LARGE SCALE GENOMIC DNA]</scope>
    <source>
        <strain evidence="1 2">DSM 5745</strain>
    </source>
</reference>
<dbReference type="OrthoDB" id="2549237at2759"/>
<evidence type="ECO:0000313" key="2">
    <source>
        <dbReference type="Proteomes" id="UP000256690"/>
    </source>
</evidence>